<protein>
    <submittedName>
        <fullName evidence="3">Uncharacterized protein</fullName>
    </submittedName>
</protein>
<feature type="compositionally biased region" description="Basic and acidic residues" evidence="1">
    <location>
        <begin position="38"/>
        <end position="56"/>
    </location>
</feature>
<sequence>MSEDQKDISTDRKLPPRNQVHGRKRKRKKVSPSVATYDRTEEEHVQKNESNHHEQEENLLASPADDHAQDESHSYPLYRRPERKKNDYFLVKIWLVLFLLIVIGMVTYPIWQEWL</sequence>
<dbReference type="RefSeq" id="WP_013173088.1">
    <property type="nucleotide sequence ID" value="NC_014219.1"/>
</dbReference>
<keyword evidence="2" id="KW-0812">Transmembrane</keyword>
<dbReference type="HOGENOM" id="CLU_2104076_0_0_9"/>
<name>D6XVC8_BACIE</name>
<feature type="compositionally biased region" description="Basic residues" evidence="1">
    <location>
        <begin position="20"/>
        <end position="30"/>
    </location>
</feature>
<feature type="compositionally biased region" description="Basic and acidic residues" evidence="1">
    <location>
        <begin position="64"/>
        <end position="73"/>
    </location>
</feature>
<evidence type="ECO:0000256" key="1">
    <source>
        <dbReference type="SAM" id="MobiDB-lite"/>
    </source>
</evidence>
<evidence type="ECO:0000256" key="2">
    <source>
        <dbReference type="SAM" id="Phobius"/>
    </source>
</evidence>
<evidence type="ECO:0000313" key="3">
    <source>
        <dbReference type="EMBL" id="ADH99666.1"/>
    </source>
</evidence>
<gene>
    <name evidence="3" type="ordered locus">Bsel_2162</name>
</gene>
<keyword evidence="2" id="KW-0472">Membrane</keyword>
<dbReference type="STRING" id="439292.Bsel_2162"/>
<feature type="region of interest" description="Disordered" evidence="1">
    <location>
        <begin position="1"/>
        <end position="78"/>
    </location>
</feature>
<feature type="transmembrane region" description="Helical" evidence="2">
    <location>
        <begin position="89"/>
        <end position="111"/>
    </location>
</feature>
<dbReference type="EMBL" id="CP001791">
    <property type="protein sequence ID" value="ADH99666.1"/>
    <property type="molecule type" value="Genomic_DNA"/>
</dbReference>
<keyword evidence="4" id="KW-1185">Reference proteome</keyword>
<dbReference type="OrthoDB" id="9902920at2"/>
<reference evidence="3" key="1">
    <citation type="submission" date="2009-10" db="EMBL/GenBank/DDBJ databases">
        <title>Complete sequence of Bacillus selenitireducens MLS10.</title>
        <authorList>
            <consortium name="US DOE Joint Genome Institute"/>
            <person name="Lucas S."/>
            <person name="Copeland A."/>
            <person name="Lapidus A."/>
            <person name="Glavina del Rio T."/>
            <person name="Dalin E."/>
            <person name="Tice H."/>
            <person name="Bruce D."/>
            <person name="Goodwin L."/>
            <person name="Pitluck S."/>
            <person name="Sims D."/>
            <person name="Brettin T."/>
            <person name="Detter J.C."/>
            <person name="Han C."/>
            <person name="Larimer F."/>
            <person name="Land M."/>
            <person name="Hauser L."/>
            <person name="Kyrpides N."/>
            <person name="Ovchinnikova G."/>
            <person name="Stolz J."/>
        </authorList>
    </citation>
    <scope>NUCLEOTIDE SEQUENCE [LARGE SCALE GENOMIC DNA]</scope>
    <source>
        <strain evidence="3">MLS10</strain>
    </source>
</reference>
<dbReference type="AlphaFoldDB" id="D6XVC8"/>
<accession>D6XVC8</accession>
<evidence type="ECO:0000313" key="4">
    <source>
        <dbReference type="Proteomes" id="UP000000271"/>
    </source>
</evidence>
<dbReference type="Proteomes" id="UP000000271">
    <property type="component" value="Chromosome"/>
</dbReference>
<proteinExistence type="predicted"/>
<keyword evidence="2" id="KW-1133">Transmembrane helix</keyword>
<feature type="compositionally biased region" description="Basic and acidic residues" evidence="1">
    <location>
        <begin position="1"/>
        <end position="14"/>
    </location>
</feature>
<organism evidence="3 4">
    <name type="scientific">Bacillus selenitireducens (strain ATCC 700615 / DSM 15326 / MLS10)</name>
    <dbReference type="NCBI Taxonomy" id="439292"/>
    <lineage>
        <taxon>Bacteria</taxon>
        <taxon>Bacillati</taxon>
        <taxon>Bacillota</taxon>
        <taxon>Bacilli</taxon>
        <taxon>Bacillales</taxon>
        <taxon>Bacillaceae</taxon>
        <taxon>Salisediminibacterium</taxon>
    </lineage>
</organism>
<dbReference type="KEGG" id="bse:Bsel_2162"/>